<gene>
    <name evidence="7" type="ORF">MATL_G00232110</name>
</gene>
<comment type="similarity">
    <text evidence="2">Belongs to the mesothelin family.</text>
</comment>
<dbReference type="EMBL" id="JAFDVH010000021">
    <property type="protein sequence ID" value="KAG7457896.1"/>
    <property type="molecule type" value="Genomic_DNA"/>
</dbReference>
<organism evidence="7 8">
    <name type="scientific">Megalops atlanticus</name>
    <name type="common">Tarpon</name>
    <name type="synonym">Clupea gigantea</name>
    <dbReference type="NCBI Taxonomy" id="7932"/>
    <lineage>
        <taxon>Eukaryota</taxon>
        <taxon>Metazoa</taxon>
        <taxon>Chordata</taxon>
        <taxon>Craniata</taxon>
        <taxon>Vertebrata</taxon>
        <taxon>Euteleostomi</taxon>
        <taxon>Actinopterygii</taxon>
        <taxon>Neopterygii</taxon>
        <taxon>Teleostei</taxon>
        <taxon>Elopiformes</taxon>
        <taxon>Megalopidae</taxon>
        <taxon>Megalops</taxon>
    </lineage>
</organism>
<keyword evidence="4" id="KW-0130">Cell adhesion</keyword>
<dbReference type="GO" id="GO:0007160">
    <property type="term" value="P:cell-matrix adhesion"/>
    <property type="evidence" value="ECO:0007669"/>
    <property type="project" value="TreeGrafter"/>
</dbReference>
<dbReference type="PANTHER" id="PTHR23412">
    <property type="entry name" value="STEREOCILIN RELATED"/>
    <property type="match status" value="1"/>
</dbReference>
<evidence type="ECO:0000256" key="3">
    <source>
        <dbReference type="ARBA" id="ARBA00022729"/>
    </source>
</evidence>
<dbReference type="InterPro" id="IPR010335">
    <property type="entry name" value="Mesothelin"/>
</dbReference>
<proteinExistence type="inferred from homology"/>
<evidence type="ECO:0000313" key="7">
    <source>
        <dbReference type="EMBL" id="KAG7457896.1"/>
    </source>
</evidence>
<name>A0A9D3PDU8_MEGAT</name>
<evidence type="ECO:0000256" key="4">
    <source>
        <dbReference type="ARBA" id="ARBA00022889"/>
    </source>
</evidence>
<keyword evidence="3" id="KW-0732">Signal</keyword>
<dbReference type="Proteomes" id="UP001046870">
    <property type="component" value="Chromosome 21"/>
</dbReference>
<accession>A0A9D3PDU8</accession>
<dbReference type="GO" id="GO:0009986">
    <property type="term" value="C:cell surface"/>
    <property type="evidence" value="ECO:0007669"/>
    <property type="project" value="TreeGrafter"/>
</dbReference>
<evidence type="ECO:0000256" key="6">
    <source>
        <dbReference type="ARBA" id="ARBA00023180"/>
    </source>
</evidence>
<dbReference type="AlphaFoldDB" id="A0A9D3PDU8"/>
<dbReference type="GO" id="GO:0016020">
    <property type="term" value="C:membrane"/>
    <property type="evidence" value="ECO:0007669"/>
    <property type="project" value="UniProtKB-SubCell"/>
</dbReference>
<keyword evidence="6" id="KW-0325">Glycoprotein</keyword>
<evidence type="ECO:0008006" key="9">
    <source>
        <dbReference type="Google" id="ProtNLM"/>
    </source>
</evidence>
<evidence type="ECO:0000256" key="1">
    <source>
        <dbReference type="ARBA" id="ARBA00004370"/>
    </source>
</evidence>
<evidence type="ECO:0000256" key="2">
    <source>
        <dbReference type="ARBA" id="ARBA00011016"/>
    </source>
</evidence>
<sequence>MTEKAMNCSNLLHMIQMMRNCMDGSVCFMRAFVAPLSWEALVMNVTDLSPEDFTLLLWGAEPYLQNVPSPLLTLPQQLQPAQLTEIMKLFNELFTSLSLGHRVHICHWAKQQVAQNYFNCTLDPLLGSKPKSQSEHCPATMEWLRADVMEVMGRFLTLLPSSEFEAVPKEELCLFFLSPSFPNAFSGVGPITPSLARTVLRRVMEECVHDNQQLLQHLGRLGSLACFYSDVSFLNAFFSKALLSKLSECGNTESSKLKKELVMRVVSEEGHSVATLLQLAATATSTLSLPQLALLPAPALRDALSSLGRARWHPAQARMLADMLLQGTQPVPGQELLPLGSVVRGVGSAVLRTVGPQGLLGSDGLNTLSQELSELQRTALLEGLHSNASVSEVVQCVSGPLLSSLSLTALSQAHLQTVDQLEGRNWTRAQSAFLVKKILGKTLRPEDIGRLGSAVQGVTCEMIDSVNETEVLAVVQTLTQSTAWLSKTQVRCAANKLFQSLESKRENYFTNITDPELSTIPALLLLHLPPEKIAALPDAVCPCFLEKMSQTDLSSLPHTSISRLRLTDRALSCLGKNLSAVTPADIASLGPLVCELGAWRLSGLAPDALNATLLSLTKCPRIHPIFSGAIFELVRATYGDPSDWSLSTMTSLGPLLLTNDSALMSLPYKPWLKMALSDLLDSLPPAPSPPPPEEFITQPDLSALHQKLFSLSTTPAPPSSRVQQWMEDPSLKEPMLLAIEELGERNVHWTPDQLLSMCTKTFAEGVSKLGQVRNYSPQQLQALRSKTIQVWGPLNSLTELQVLQLGCVSQGFSPSELQELNITSLDTLELLSPCSWDQAQREALLRGFMNGTGLTAGALGAVEMVGLGQFICGLSPQEAEQLNTDAFREALAAVGRVQCTQDMAERLKEKVLVLFGEVGNWTEAQVNTMGNIIAGLNASELQRLKPAVLPFIVQTAIPLIPPERLAAFSPSQLQALGPDNAAMVTDAQHKALALEQYVALGKALGVTYVRVEVATTVKQPMPVPAKAGSSRLGIMGAVVYLQPLLLLLLRYVQ</sequence>
<evidence type="ECO:0000256" key="5">
    <source>
        <dbReference type="ARBA" id="ARBA00023136"/>
    </source>
</evidence>
<protein>
    <recommendedName>
        <fullName evidence="9">Otoancorin</fullName>
    </recommendedName>
</protein>
<comment type="caution">
    <text evidence="7">The sequence shown here is derived from an EMBL/GenBank/DDBJ whole genome shotgun (WGS) entry which is preliminary data.</text>
</comment>
<dbReference type="Pfam" id="PF06060">
    <property type="entry name" value="Mesothelin"/>
    <property type="match status" value="1"/>
</dbReference>
<dbReference type="OrthoDB" id="8195838at2759"/>
<keyword evidence="5" id="KW-0472">Membrane</keyword>
<keyword evidence="8" id="KW-1185">Reference proteome</keyword>
<dbReference type="PANTHER" id="PTHR23412:SF21">
    <property type="entry name" value="OTOANCORIN ISOFORM X1"/>
    <property type="match status" value="1"/>
</dbReference>
<evidence type="ECO:0000313" key="8">
    <source>
        <dbReference type="Proteomes" id="UP001046870"/>
    </source>
</evidence>
<dbReference type="InterPro" id="IPR026664">
    <property type="entry name" value="Stereocilin-rel"/>
</dbReference>
<reference evidence="7" key="1">
    <citation type="submission" date="2021-01" db="EMBL/GenBank/DDBJ databases">
        <authorList>
            <person name="Zahm M."/>
            <person name="Roques C."/>
            <person name="Cabau C."/>
            <person name="Klopp C."/>
            <person name="Donnadieu C."/>
            <person name="Jouanno E."/>
            <person name="Lampietro C."/>
            <person name="Louis A."/>
            <person name="Herpin A."/>
            <person name="Echchiki A."/>
            <person name="Berthelot C."/>
            <person name="Parey E."/>
            <person name="Roest-Crollius H."/>
            <person name="Braasch I."/>
            <person name="Postlethwait J."/>
            <person name="Bobe J."/>
            <person name="Montfort J."/>
            <person name="Bouchez O."/>
            <person name="Begum T."/>
            <person name="Mejri S."/>
            <person name="Adams A."/>
            <person name="Chen W.-J."/>
            <person name="Guiguen Y."/>
        </authorList>
    </citation>
    <scope>NUCLEOTIDE SEQUENCE</scope>
    <source>
        <strain evidence="7">YG-15Mar2019-1</strain>
        <tissue evidence="7">Brain</tissue>
    </source>
</reference>
<comment type="subcellular location">
    <subcellularLocation>
        <location evidence="1">Membrane</location>
    </subcellularLocation>
</comment>